<reference evidence="1" key="1">
    <citation type="submission" date="2022-10" db="EMBL/GenBank/DDBJ databases">
        <title>Genome Sequence of Xylaria curta.</title>
        <authorList>
            <person name="Buettner E."/>
        </authorList>
    </citation>
    <scope>NUCLEOTIDE SEQUENCE</scope>
    <source>
        <strain evidence="1">Babe10</strain>
    </source>
</reference>
<keyword evidence="2" id="KW-1185">Reference proteome</keyword>
<gene>
    <name evidence="1" type="ORF">NUW58_g2714</name>
</gene>
<evidence type="ECO:0000313" key="1">
    <source>
        <dbReference type="EMBL" id="KAJ2990939.1"/>
    </source>
</evidence>
<evidence type="ECO:0000313" key="2">
    <source>
        <dbReference type="Proteomes" id="UP001143856"/>
    </source>
</evidence>
<proteinExistence type="predicted"/>
<protein>
    <submittedName>
        <fullName evidence="1">Uncharacterized protein</fullName>
    </submittedName>
</protein>
<organism evidence="1 2">
    <name type="scientific">Xylaria curta</name>
    <dbReference type="NCBI Taxonomy" id="42375"/>
    <lineage>
        <taxon>Eukaryota</taxon>
        <taxon>Fungi</taxon>
        <taxon>Dikarya</taxon>
        <taxon>Ascomycota</taxon>
        <taxon>Pezizomycotina</taxon>
        <taxon>Sordariomycetes</taxon>
        <taxon>Xylariomycetidae</taxon>
        <taxon>Xylariales</taxon>
        <taxon>Xylariaceae</taxon>
        <taxon>Xylaria</taxon>
    </lineage>
</organism>
<dbReference type="EMBL" id="JAPDGR010000368">
    <property type="protein sequence ID" value="KAJ2990939.1"/>
    <property type="molecule type" value="Genomic_DNA"/>
</dbReference>
<accession>A0ACC1PHG9</accession>
<sequence length="517" mass="58489">MAELAGLALGALPIAIWALEKYSEPFETLHRYRTTIEIFRSQIIIQHYQLEKTISNLGLGKDASREELRECFEAKFPQISHDLMLIVQQMDEVTMELIGGLDVSLSAKPDSLSDKAQWNWSRVKHSLNTKKRNKILESLRHQNEDLRRIVDRAELPEEADSSKIRELKLRFSSLRCSSIRRHLSSLHRALGACLCCACPSSHQAAIDLDWEAYESAEKQVYKVAVSCKKNTQPPQHIDSWKKVHIAPIAPQTAPISLLSHVSECLHPHQHRRDPPASLQLSSISANDTPSTEVTNLCDVVCNENAPHNMISCFKDPDKDPDTDDHQRFSLDPNRPGLNKVTEVFHFKNFISLGNVPGGKPNPIHSLSAKQRYGIAAAIAWSVLHLGETPWLGQFWSEKQAVLFLEKSRRSEALDLPKPYFSYIFSMTQAPEERPSSELDELIPNKVIFALGVLMVELCMIELKPGSLIEDYRAAMSRLDEVRRIAGSAYGDAAERCVKFSFPGPNMYKNFSVLQFRR</sequence>
<dbReference type="Proteomes" id="UP001143856">
    <property type="component" value="Unassembled WGS sequence"/>
</dbReference>
<comment type="caution">
    <text evidence="1">The sequence shown here is derived from an EMBL/GenBank/DDBJ whole genome shotgun (WGS) entry which is preliminary data.</text>
</comment>
<name>A0ACC1PHG9_9PEZI</name>